<dbReference type="InterPro" id="IPR007848">
    <property type="entry name" value="Small_mtfrase_dom"/>
</dbReference>
<dbReference type="PATRIC" id="fig|1423773.3.peg.1681"/>
<keyword evidence="2" id="KW-0808">Transferase</keyword>
<dbReference type="SUPFAM" id="SSF53335">
    <property type="entry name" value="S-adenosyl-L-methionine-dependent methyltransferases"/>
    <property type="match status" value="1"/>
</dbReference>
<dbReference type="CDD" id="cd02440">
    <property type="entry name" value="AdoMet_MTases"/>
    <property type="match status" value="1"/>
</dbReference>
<name>A0A0R1JYK6_9LACO</name>
<dbReference type="GO" id="GO:0032259">
    <property type="term" value="P:methylation"/>
    <property type="evidence" value="ECO:0007669"/>
    <property type="project" value="UniProtKB-KW"/>
</dbReference>
<dbReference type="Pfam" id="PF05175">
    <property type="entry name" value="MTS"/>
    <property type="match status" value="1"/>
</dbReference>
<dbReference type="PANTHER" id="PTHR47816:SF4">
    <property type="entry name" value="RIBOSOMAL RNA SMALL SUBUNIT METHYLTRANSFERASE C"/>
    <property type="match status" value="1"/>
</dbReference>
<dbReference type="Proteomes" id="UP000051162">
    <property type="component" value="Unassembled WGS sequence"/>
</dbReference>
<keyword evidence="1 4" id="KW-0489">Methyltransferase</keyword>
<evidence type="ECO:0000259" key="3">
    <source>
        <dbReference type="Pfam" id="PF05175"/>
    </source>
</evidence>
<comment type="caution">
    <text evidence="4">The sequence shown here is derived from an EMBL/GenBank/DDBJ whole genome shotgun (WGS) entry which is preliminary data.</text>
</comment>
<accession>A0A0R1JYK6</accession>
<dbReference type="InterPro" id="IPR046977">
    <property type="entry name" value="RsmC/RlmG"/>
</dbReference>
<dbReference type="GO" id="GO:0008757">
    <property type="term" value="F:S-adenosylmethionine-dependent methyltransferase activity"/>
    <property type="evidence" value="ECO:0007669"/>
    <property type="project" value="InterPro"/>
</dbReference>
<sequence length="208" mass="22664">MVSKMTNHYYTQNPDVVHEERHWPFTLLGNELLFTTDNGVFSKSRVDYGSCALLNAFEADQTPAGPWLDLGCGYGPIGLALAKRWPDRQVTMADVNELALSLAQQNATANQITNVTIVESDRYAALGTQRYAAILTNPPVRAGKAVVTSMLTEAAQHLLPGGTLTVVLQKKQGAPSAKKTMTATFGNCQILKKDKGYYILESRQNASS</sequence>
<dbReference type="PANTHER" id="PTHR47816">
    <property type="entry name" value="RIBOSOMAL RNA SMALL SUBUNIT METHYLTRANSFERASE C"/>
    <property type="match status" value="1"/>
</dbReference>
<dbReference type="InterPro" id="IPR029063">
    <property type="entry name" value="SAM-dependent_MTases_sf"/>
</dbReference>
<dbReference type="Gene3D" id="3.40.50.150">
    <property type="entry name" value="Vaccinia Virus protein VP39"/>
    <property type="match status" value="1"/>
</dbReference>
<dbReference type="AlphaFoldDB" id="A0A0R1JYK6"/>
<keyword evidence="5" id="KW-1185">Reference proteome</keyword>
<gene>
    <name evidence="4" type="ORF">FD30_GL001638</name>
</gene>
<protein>
    <submittedName>
        <fullName evidence="4">16S RNA methylase</fullName>
    </submittedName>
</protein>
<reference evidence="4 5" key="1">
    <citation type="journal article" date="2015" name="Genome Announc.">
        <title>Expanding the biotechnology potential of lactobacilli through comparative genomics of 213 strains and associated genera.</title>
        <authorList>
            <person name="Sun Z."/>
            <person name="Harris H.M."/>
            <person name="McCann A."/>
            <person name="Guo C."/>
            <person name="Argimon S."/>
            <person name="Zhang W."/>
            <person name="Yang X."/>
            <person name="Jeffery I.B."/>
            <person name="Cooney J.C."/>
            <person name="Kagawa T.F."/>
            <person name="Liu W."/>
            <person name="Song Y."/>
            <person name="Salvetti E."/>
            <person name="Wrobel A."/>
            <person name="Rasinkangas P."/>
            <person name="Parkhill J."/>
            <person name="Rea M.C."/>
            <person name="O'Sullivan O."/>
            <person name="Ritari J."/>
            <person name="Douillard F.P."/>
            <person name="Paul Ross R."/>
            <person name="Yang R."/>
            <person name="Briner A.E."/>
            <person name="Felis G.E."/>
            <person name="de Vos W.M."/>
            <person name="Barrangou R."/>
            <person name="Klaenhammer T.R."/>
            <person name="Caufield P.W."/>
            <person name="Cui Y."/>
            <person name="Zhang H."/>
            <person name="O'Toole P.W."/>
        </authorList>
    </citation>
    <scope>NUCLEOTIDE SEQUENCE [LARGE SCALE GENOMIC DNA]</scope>
    <source>
        <strain evidence="4 5">DSM 19117</strain>
    </source>
</reference>
<feature type="domain" description="Methyltransferase small" evidence="3">
    <location>
        <begin position="32"/>
        <end position="200"/>
    </location>
</feature>
<evidence type="ECO:0000256" key="2">
    <source>
        <dbReference type="ARBA" id="ARBA00022679"/>
    </source>
</evidence>
<proteinExistence type="predicted"/>
<evidence type="ECO:0000256" key="1">
    <source>
        <dbReference type="ARBA" id="ARBA00022603"/>
    </source>
</evidence>
<organism evidence="4 5">
    <name type="scientific">Levilactobacillus namurensis DSM 19117</name>
    <dbReference type="NCBI Taxonomy" id="1423773"/>
    <lineage>
        <taxon>Bacteria</taxon>
        <taxon>Bacillati</taxon>
        <taxon>Bacillota</taxon>
        <taxon>Bacilli</taxon>
        <taxon>Lactobacillales</taxon>
        <taxon>Lactobacillaceae</taxon>
        <taxon>Levilactobacillus</taxon>
    </lineage>
</organism>
<evidence type="ECO:0000313" key="5">
    <source>
        <dbReference type="Proteomes" id="UP000051162"/>
    </source>
</evidence>
<dbReference type="EMBL" id="AZDT01000027">
    <property type="protein sequence ID" value="KRK76008.1"/>
    <property type="molecule type" value="Genomic_DNA"/>
</dbReference>
<evidence type="ECO:0000313" key="4">
    <source>
        <dbReference type="EMBL" id="KRK76008.1"/>
    </source>
</evidence>
<dbReference type="STRING" id="1423773.FD30_GL001638"/>